<accession>A0A379X028</accession>
<dbReference type="EMBL" id="UGXT01000002">
    <property type="protein sequence ID" value="SUH39717.1"/>
    <property type="molecule type" value="Genomic_DNA"/>
</dbReference>
<sequence length="61" mass="7314">MINDGRYTFARYFSLREHNTPETWEILLSTTILNSTILKMIPMRTITLLLINRNIRISFLR</sequence>
<dbReference type="Proteomes" id="UP000254712">
    <property type="component" value="Unassembled WGS sequence"/>
</dbReference>
<protein>
    <submittedName>
        <fullName evidence="1">Sulfatase</fullName>
    </submittedName>
</protein>
<organism evidence="1 2">
    <name type="scientific">Salmonella enterica I</name>
    <dbReference type="NCBI Taxonomy" id="59201"/>
    <lineage>
        <taxon>Bacteria</taxon>
        <taxon>Pseudomonadati</taxon>
        <taxon>Pseudomonadota</taxon>
        <taxon>Gammaproteobacteria</taxon>
        <taxon>Enterobacterales</taxon>
        <taxon>Enterobacteriaceae</taxon>
        <taxon>Salmonella</taxon>
    </lineage>
</organism>
<dbReference type="AlphaFoldDB" id="A0A379X028"/>
<evidence type="ECO:0000313" key="1">
    <source>
        <dbReference type="EMBL" id="SUH39717.1"/>
    </source>
</evidence>
<gene>
    <name evidence="1" type="ORF">NCTC8261_06086</name>
</gene>
<reference evidence="1 2" key="1">
    <citation type="submission" date="2018-06" db="EMBL/GenBank/DDBJ databases">
        <authorList>
            <consortium name="Pathogen Informatics"/>
            <person name="Doyle S."/>
        </authorList>
    </citation>
    <scope>NUCLEOTIDE SEQUENCE [LARGE SCALE GENOMIC DNA]</scope>
    <source>
        <strain evidence="1 2">NCTC8261</strain>
    </source>
</reference>
<proteinExistence type="predicted"/>
<name>A0A379X028_SALET</name>
<evidence type="ECO:0000313" key="2">
    <source>
        <dbReference type="Proteomes" id="UP000254712"/>
    </source>
</evidence>